<gene>
    <name evidence="1" type="ORF">BDV25DRAFT_155169</name>
</gene>
<organism evidence="1 2">
    <name type="scientific">Aspergillus avenaceus</name>
    <dbReference type="NCBI Taxonomy" id="36643"/>
    <lineage>
        <taxon>Eukaryota</taxon>
        <taxon>Fungi</taxon>
        <taxon>Dikarya</taxon>
        <taxon>Ascomycota</taxon>
        <taxon>Pezizomycotina</taxon>
        <taxon>Eurotiomycetes</taxon>
        <taxon>Eurotiomycetidae</taxon>
        <taxon>Eurotiales</taxon>
        <taxon>Aspergillaceae</taxon>
        <taxon>Aspergillus</taxon>
        <taxon>Aspergillus subgen. Circumdati</taxon>
    </lineage>
</organism>
<keyword evidence="2" id="KW-1185">Reference proteome</keyword>
<name>A0A5N6TUH9_ASPAV</name>
<evidence type="ECO:0000313" key="2">
    <source>
        <dbReference type="Proteomes" id="UP000325780"/>
    </source>
</evidence>
<dbReference type="Proteomes" id="UP000325780">
    <property type="component" value="Unassembled WGS sequence"/>
</dbReference>
<evidence type="ECO:0000313" key="1">
    <source>
        <dbReference type="EMBL" id="KAE8150022.1"/>
    </source>
</evidence>
<dbReference type="EMBL" id="ML742105">
    <property type="protein sequence ID" value="KAE8150022.1"/>
    <property type="molecule type" value="Genomic_DNA"/>
</dbReference>
<protein>
    <submittedName>
        <fullName evidence="1">Uncharacterized protein</fullName>
    </submittedName>
</protein>
<sequence>MSTQEDALRLRFPQKKSQETIPRDFQELVSKPRGSPNLINSIWTDIVTKYTRGVTGTQVIILPQGDKISPRRPDDDRAWDTVNLRCVTCKGACPICKAACCRYESAKQAVANADTDPETKVRAKRTLQRVERLGSRVRDISTFSLCNRFGGCGRYVCPRCCGQCPGEMCREIQCKVSAVLSTCLLLSICTMSRAGC</sequence>
<proteinExistence type="predicted"/>
<dbReference type="AlphaFoldDB" id="A0A5N6TUH9"/>
<accession>A0A5N6TUH9</accession>
<reference evidence="1 2" key="1">
    <citation type="submission" date="2019-04" db="EMBL/GenBank/DDBJ databases">
        <title>Friends and foes A comparative genomics study of 23 Aspergillus species from section Flavi.</title>
        <authorList>
            <consortium name="DOE Joint Genome Institute"/>
            <person name="Kjaerbolling I."/>
            <person name="Vesth T."/>
            <person name="Frisvad J.C."/>
            <person name="Nybo J.L."/>
            <person name="Theobald S."/>
            <person name="Kildgaard S."/>
            <person name="Isbrandt T."/>
            <person name="Kuo A."/>
            <person name="Sato A."/>
            <person name="Lyhne E.K."/>
            <person name="Kogle M.E."/>
            <person name="Wiebenga A."/>
            <person name="Kun R.S."/>
            <person name="Lubbers R.J."/>
            <person name="Makela M.R."/>
            <person name="Barry K."/>
            <person name="Chovatia M."/>
            <person name="Clum A."/>
            <person name="Daum C."/>
            <person name="Haridas S."/>
            <person name="He G."/>
            <person name="LaButti K."/>
            <person name="Lipzen A."/>
            <person name="Mondo S."/>
            <person name="Riley R."/>
            <person name="Salamov A."/>
            <person name="Simmons B.A."/>
            <person name="Magnuson J.K."/>
            <person name="Henrissat B."/>
            <person name="Mortensen U.H."/>
            <person name="Larsen T.O."/>
            <person name="Devries R.P."/>
            <person name="Grigoriev I.V."/>
            <person name="Machida M."/>
            <person name="Baker S.E."/>
            <person name="Andersen M.R."/>
        </authorList>
    </citation>
    <scope>NUCLEOTIDE SEQUENCE [LARGE SCALE GENOMIC DNA]</scope>
    <source>
        <strain evidence="1 2">IBT 18842</strain>
    </source>
</reference>
<dbReference type="OrthoDB" id="1727108at2759"/>